<evidence type="ECO:0000313" key="2">
    <source>
        <dbReference type="EMBL" id="MIK95062.1"/>
    </source>
</evidence>
<dbReference type="Proteomes" id="UP000839834">
    <property type="component" value="Unassembled WGS sequence"/>
</dbReference>
<gene>
    <name evidence="3" type="ORF">A7E06_28395</name>
    <name evidence="4" type="ORF">A7S51_21440</name>
    <name evidence="2" type="ORF">KO51_27290</name>
    <name evidence="1" type="ORF">NL99_27035</name>
</gene>
<reference evidence="4" key="1">
    <citation type="submission" date="2016-09" db="EMBL/GenBank/DDBJ databases">
        <title>Whole genome sequencing of Salmonella enterica.</title>
        <authorList>
            <person name="Bell R."/>
        </authorList>
    </citation>
    <scope>NUCLEOTIDE SEQUENCE [LARGE SCALE GENOMIC DNA]</scope>
    <source>
        <strain evidence="4">CFSAN044929</strain>
    </source>
</reference>
<organism evidence="4">
    <name type="scientific">Salmonella enterica</name>
    <name type="common">Salmonella choleraesuis</name>
    <dbReference type="NCBI Taxonomy" id="28901"/>
    <lineage>
        <taxon>Bacteria</taxon>
        <taxon>Pseudomonadati</taxon>
        <taxon>Pseudomonadota</taxon>
        <taxon>Gammaproteobacteria</taxon>
        <taxon>Enterobacterales</taxon>
        <taxon>Enterobacteriaceae</taxon>
        <taxon>Salmonella</taxon>
    </lineage>
</organism>
<proteinExistence type="predicted"/>
<dbReference type="EMBL" id="RSUV01000044">
    <property type="protein sequence ID" value="MIV47269.1"/>
    <property type="molecule type" value="Genomic_DNA"/>
</dbReference>
<reference evidence="3" key="2">
    <citation type="submission" date="2018-07" db="EMBL/GenBank/DDBJ databases">
        <authorList>
            <consortium name="GenomeTrakr network: Whole genome sequencing for foodborne pathogen traceback"/>
        </authorList>
    </citation>
    <scope>NUCLEOTIDE SEQUENCE [LARGE SCALE GENOMIC DNA]</scope>
    <source>
        <strain evidence="3">CFSAN048114</strain>
        <strain evidence="2">FLUFL-1338</strain>
        <strain evidence="1">FLUFL-367</strain>
    </source>
</reference>
<protein>
    <submittedName>
        <fullName evidence="4">Uncharacterized protein</fullName>
    </submittedName>
</protein>
<name>A0A3F3J013_SALER</name>
<dbReference type="Proteomes" id="UP000839530">
    <property type="component" value="Unassembled WGS sequence"/>
</dbReference>
<dbReference type="EMBL" id="AAACVH010000086">
    <property type="protein sequence ID" value="EAA8668491.1"/>
    <property type="molecule type" value="Genomic_DNA"/>
</dbReference>
<dbReference type="Proteomes" id="UP000885283">
    <property type="component" value="Unassembled WGS sequence"/>
</dbReference>
<accession>A0A3F3J013</accession>
<dbReference type="AlphaFoldDB" id="A0A3F3J013"/>
<evidence type="ECO:0000313" key="1">
    <source>
        <dbReference type="EMBL" id="EAA8668491.1"/>
    </source>
</evidence>
<dbReference type="Proteomes" id="UP000866740">
    <property type="component" value="Unassembled WGS sequence"/>
</dbReference>
<comment type="caution">
    <text evidence="4">The sequence shown here is derived from an EMBL/GenBank/DDBJ whole genome shotgun (WGS) entry which is preliminary data.</text>
</comment>
<evidence type="ECO:0000313" key="3">
    <source>
        <dbReference type="EMBL" id="MIV47269.1"/>
    </source>
</evidence>
<sequence length="63" mass="6815">MSGGNALFSMVYRMLQTKQVHVLYTAEKVEKLYSGMSAVADDNEAMADGVTGWLIRCIPCGVG</sequence>
<evidence type="ECO:0000313" key="4">
    <source>
        <dbReference type="EMBL" id="OHJ48446.1"/>
    </source>
</evidence>
<dbReference type="EMBL" id="RSMR01000061">
    <property type="protein sequence ID" value="MIK95062.1"/>
    <property type="molecule type" value="Genomic_DNA"/>
</dbReference>
<dbReference type="EMBL" id="MLTE01000017">
    <property type="protein sequence ID" value="OHJ48446.1"/>
    <property type="molecule type" value="Genomic_DNA"/>
</dbReference>